<evidence type="ECO:0000313" key="8">
    <source>
        <dbReference type="Proteomes" id="UP000483035"/>
    </source>
</evidence>
<comment type="caution">
    <text evidence="7">The sequence shown here is derived from an EMBL/GenBank/DDBJ whole genome shotgun (WGS) entry which is preliminary data.</text>
</comment>
<dbReference type="CDD" id="cd06579">
    <property type="entry name" value="TM_PBP1_transp_AraH_like"/>
    <property type="match status" value="1"/>
</dbReference>
<evidence type="ECO:0000256" key="4">
    <source>
        <dbReference type="ARBA" id="ARBA00022989"/>
    </source>
</evidence>
<dbReference type="Proteomes" id="UP000483035">
    <property type="component" value="Unassembled WGS sequence"/>
</dbReference>
<feature type="transmembrane region" description="Helical" evidence="6">
    <location>
        <begin position="122"/>
        <end position="145"/>
    </location>
</feature>
<keyword evidence="5 6" id="KW-0472">Membrane</keyword>
<dbReference type="RefSeq" id="WP_163992894.1">
    <property type="nucleotide sequence ID" value="NZ_WUEY01000024.1"/>
</dbReference>
<accession>A0A6L9UHF4</accession>
<gene>
    <name evidence="7" type="ORF">GR212_31245</name>
</gene>
<protein>
    <submittedName>
        <fullName evidence="7">ABC transporter permease</fullName>
    </submittedName>
</protein>
<feature type="transmembrane region" description="Helical" evidence="6">
    <location>
        <begin position="67"/>
        <end position="84"/>
    </location>
</feature>
<dbReference type="GO" id="GO:0022857">
    <property type="term" value="F:transmembrane transporter activity"/>
    <property type="evidence" value="ECO:0007669"/>
    <property type="project" value="InterPro"/>
</dbReference>
<evidence type="ECO:0000256" key="3">
    <source>
        <dbReference type="ARBA" id="ARBA00022692"/>
    </source>
</evidence>
<dbReference type="AlphaFoldDB" id="A0A6L9UHF4"/>
<dbReference type="Pfam" id="PF02653">
    <property type="entry name" value="BPD_transp_2"/>
    <property type="match status" value="1"/>
</dbReference>
<keyword evidence="3 6" id="KW-0812">Transmembrane</keyword>
<evidence type="ECO:0000313" key="7">
    <source>
        <dbReference type="EMBL" id="NEI74038.1"/>
    </source>
</evidence>
<proteinExistence type="predicted"/>
<feature type="transmembrane region" description="Helical" evidence="6">
    <location>
        <begin position="157"/>
        <end position="178"/>
    </location>
</feature>
<keyword evidence="2" id="KW-1003">Cell membrane</keyword>
<dbReference type="GO" id="GO:0005886">
    <property type="term" value="C:plasma membrane"/>
    <property type="evidence" value="ECO:0007669"/>
    <property type="project" value="UniProtKB-SubCell"/>
</dbReference>
<sequence>MSMKELRGRAIMFLVLTIVIVTVFWTMAPSYISQRNVLAILRQMSVNGIASIGLTFVIVLRRFDLSLAGVASFAAMTLGAILAATNNLFLALLGSICVGGLCGLLSGILITRFKLPDVVTTIGVGSIATGMAFIYGVSIFSSHFFSSGILRINDSMLWIAPLPVVILAITAAVAYYLLHMSRYGQSFYAVGESPVTARLSGVTIGTYIAAGFAICGAAVGAAIILNVAAVGAASVNAGSRVLLPAYTAVYLGAALFGGATIPATLAGAFLMALLLNGFSILSMPYFYSDAIVSFILIMAIAVFRPEILNLIHERLRPRARDKSLLER</sequence>
<dbReference type="PANTHER" id="PTHR32196:SF72">
    <property type="entry name" value="RIBOSE IMPORT PERMEASE PROTEIN RBSC"/>
    <property type="match status" value="1"/>
</dbReference>
<feature type="transmembrane region" description="Helical" evidence="6">
    <location>
        <begin position="248"/>
        <end position="273"/>
    </location>
</feature>
<keyword evidence="4 6" id="KW-1133">Transmembrane helix</keyword>
<organism evidence="7 8">
    <name type="scientific">Rhizobium lusitanum</name>
    <dbReference type="NCBI Taxonomy" id="293958"/>
    <lineage>
        <taxon>Bacteria</taxon>
        <taxon>Pseudomonadati</taxon>
        <taxon>Pseudomonadota</taxon>
        <taxon>Alphaproteobacteria</taxon>
        <taxon>Hyphomicrobiales</taxon>
        <taxon>Rhizobiaceae</taxon>
        <taxon>Rhizobium/Agrobacterium group</taxon>
        <taxon>Rhizobium</taxon>
    </lineage>
</organism>
<evidence type="ECO:0000256" key="6">
    <source>
        <dbReference type="SAM" id="Phobius"/>
    </source>
</evidence>
<feature type="transmembrane region" description="Helical" evidence="6">
    <location>
        <begin position="90"/>
        <end position="110"/>
    </location>
</feature>
<evidence type="ECO:0000256" key="1">
    <source>
        <dbReference type="ARBA" id="ARBA00004651"/>
    </source>
</evidence>
<evidence type="ECO:0000256" key="2">
    <source>
        <dbReference type="ARBA" id="ARBA00022475"/>
    </source>
</evidence>
<feature type="transmembrane region" description="Helical" evidence="6">
    <location>
        <begin position="285"/>
        <end position="303"/>
    </location>
</feature>
<reference evidence="7 8" key="1">
    <citation type="submission" date="2019-12" db="EMBL/GenBank/DDBJ databases">
        <title>Rhizobium genotypes associated with high levels of biological nitrogen fixation by grain legumes in a temperate-maritime cropping system.</title>
        <authorList>
            <person name="Maluk M."/>
            <person name="Francesc Ferrando Molina F."/>
            <person name="Lopez Del Egido L."/>
            <person name="Lafos M."/>
            <person name="Langarica-Fuentes A."/>
            <person name="Gebre Yohannes G."/>
            <person name="Young M.W."/>
            <person name="Martin P."/>
            <person name="Gantlett R."/>
            <person name="Kenicer G."/>
            <person name="Hawes C."/>
            <person name="Begg G.S."/>
            <person name="Quilliam R.S."/>
            <person name="Squire G.R."/>
            <person name="Poole P.S."/>
            <person name="Young P.W."/>
            <person name="Iannetta P.M."/>
            <person name="James E.K."/>
        </authorList>
    </citation>
    <scope>NUCLEOTIDE SEQUENCE [LARGE SCALE GENOMIC DNA]</scope>
    <source>
        <strain evidence="7 8">JHI1118</strain>
    </source>
</reference>
<evidence type="ECO:0000256" key="5">
    <source>
        <dbReference type="ARBA" id="ARBA00023136"/>
    </source>
</evidence>
<comment type="subcellular location">
    <subcellularLocation>
        <location evidence="1">Cell membrane</location>
        <topology evidence="1">Multi-pass membrane protein</topology>
    </subcellularLocation>
</comment>
<name>A0A6L9UHF4_9HYPH</name>
<dbReference type="PANTHER" id="PTHR32196">
    <property type="entry name" value="ABC TRANSPORTER PERMEASE PROTEIN YPHD-RELATED-RELATED"/>
    <property type="match status" value="1"/>
</dbReference>
<feature type="transmembrane region" description="Helical" evidence="6">
    <location>
        <begin position="199"/>
        <end position="228"/>
    </location>
</feature>
<feature type="transmembrane region" description="Helical" evidence="6">
    <location>
        <begin position="38"/>
        <end position="60"/>
    </location>
</feature>
<dbReference type="InterPro" id="IPR001851">
    <property type="entry name" value="ABC_transp_permease"/>
</dbReference>
<dbReference type="EMBL" id="WUEY01000024">
    <property type="protein sequence ID" value="NEI74038.1"/>
    <property type="molecule type" value="Genomic_DNA"/>
</dbReference>
<feature type="transmembrane region" description="Helical" evidence="6">
    <location>
        <begin position="12"/>
        <end position="32"/>
    </location>
</feature>